<proteinExistence type="predicted"/>
<name>A0A8H3M6K5_9GLOM</name>
<sequence>MVWIIPFEVIVEVYRRKTLSLCDLYSDGIRGKPQKTIEYITIFEMSQRVEQTLLLRMVFSFNSTQQSVRAKITLGNKGVSEREVIIERAFSISWVVVCASNLNYETWAGSQATGWVLGSDGNCYHSGIKQANIVHYL</sequence>
<reference evidence="1" key="1">
    <citation type="submission" date="2019-10" db="EMBL/GenBank/DDBJ databases">
        <title>Conservation and host-specific expression of non-tandemly repeated heterogenous ribosome RNA gene in arbuscular mycorrhizal fungi.</title>
        <authorList>
            <person name="Maeda T."/>
            <person name="Kobayashi Y."/>
            <person name="Nakagawa T."/>
            <person name="Ezawa T."/>
            <person name="Yamaguchi K."/>
            <person name="Bino T."/>
            <person name="Nishimoto Y."/>
            <person name="Shigenobu S."/>
            <person name="Kawaguchi M."/>
        </authorList>
    </citation>
    <scope>NUCLEOTIDE SEQUENCE</scope>
    <source>
        <strain evidence="1">HR1</strain>
    </source>
</reference>
<organism evidence="1 2">
    <name type="scientific">Rhizophagus clarus</name>
    <dbReference type="NCBI Taxonomy" id="94130"/>
    <lineage>
        <taxon>Eukaryota</taxon>
        <taxon>Fungi</taxon>
        <taxon>Fungi incertae sedis</taxon>
        <taxon>Mucoromycota</taxon>
        <taxon>Glomeromycotina</taxon>
        <taxon>Glomeromycetes</taxon>
        <taxon>Glomerales</taxon>
        <taxon>Glomeraceae</taxon>
        <taxon>Rhizophagus</taxon>
    </lineage>
</organism>
<evidence type="ECO:0000313" key="1">
    <source>
        <dbReference type="EMBL" id="GES97499.1"/>
    </source>
</evidence>
<comment type="caution">
    <text evidence="1">The sequence shown here is derived from an EMBL/GenBank/DDBJ whole genome shotgun (WGS) entry which is preliminary data.</text>
</comment>
<gene>
    <name evidence="1" type="ORF">RCL2_002409100</name>
</gene>
<evidence type="ECO:0000313" key="2">
    <source>
        <dbReference type="Proteomes" id="UP000615446"/>
    </source>
</evidence>
<accession>A0A8H3M6K5</accession>
<dbReference type="Proteomes" id="UP000615446">
    <property type="component" value="Unassembled WGS sequence"/>
</dbReference>
<protein>
    <submittedName>
        <fullName evidence="1">Uncharacterized protein</fullName>
    </submittedName>
</protein>
<dbReference type="EMBL" id="BLAL01000259">
    <property type="protein sequence ID" value="GES97499.1"/>
    <property type="molecule type" value="Genomic_DNA"/>
</dbReference>
<dbReference type="AlphaFoldDB" id="A0A8H3M6K5"/>